<dbReference type="Proteomes" id="UP000078200">
    <property type="component" value="Unassembled WGS sequence"/>
</dbReference>
<proteinExistence type="inferred from homology"/>
<dbReference type="InterPro" id="IPR000164">
    <property type="entry name" value="Histone_H3/CENP-A"/>
</dbReference>
<dbReference type="Gene3D" id="1.10.20.10">
    <property type="entry name" value="Histone, subunit A"/>
    <property type="match status" value="1"/>
</dbReference>
<keyword evidence="4" id="KW-1185">Reference proteome</keyword>
<dbReference type="AlphaFoldDB" id="A0A1A9UIN5"/>
<feature type="domain" description="Core Histone H2A/H2B/H3" evidence="2">
    <location>
        <begin position="35"/>
        <end position="107"/>
    </location>
</feature>
<dbReference type="STRING" id="7395.A0A1A9UIN5"/>
<dbReference type="SMART" id="SM00428">
    <property type="entry name" value="H3"/>
    <property type="match status" value="1"/>
</dbReference>
<dbReference type="VEuPathDB" id="VectorBase:GAUT006159"/>
<protein>
    <recommendedName>
        <fullName evidence="2">Core Histone H2A/H2B/H3 domain-containing protein</fullName>
    </recommendedName>
</protein>
<dbReference type="GO" id="GO:0003677">
    <property type="term" value="F:DNA binding"/>
    <property type="evidence" value="ECO:0007669"/>
    <property type="project" value="InterPro"/>
</dbReference>
<dbReference type="PANTHER" id="PTHR11426">
    <property type="entry name" value="HISTONE H3"/>
    <property type="match status" value="1"/>
</dbReference>
<evidence type="ECO:0000256" key="1">
    <source>
        <dbReference type="ARBA" id="ARBA00010343"/>
    </source>
</evidence>
<dbReference type="GO" id="GO:0030527">
    <property type="term" value="F:structural constituent of chromatin"/>
    <property type="evidence" value="ECO:0007669"/>
    <property type="project" value="InterPro"/>
</dbReference>
<dbReference type="InterPro" id="IPR007125">
    <property type="entry name" value="H2A/H2B/H3"/>
</dbReference>
<evidence type="ECO:0000313" key="3">
    <source>
        <dbReference type="EnsemblMetazoa" id="GAUT006159-PA"/>
    </source>
</evidence>
<dbReference type="InterPro" id="IPR009072">
    <property type="entry name" value="Histone-fold"/>
</dbReference>
<dbReference type="GO" id="GO:0000786">
    <property type="term" value="C:nucleosome"/>
    <property type="evidence" value="ECO:0007669"/>
    <property type="project" value="InterPro"/>
</dbReference>
<name>A0A1A9UIN5_GLOAU</name>
<dbReference type="SUPFAM" id="SSF47113">
    <property type="entry name" value="Histone-fold"/>
    <property type="match status" value="1"/>
</dbReference>
<dbReference type="GO" id="GO:0046982">
    <property type="term" value="F:protein heterodimerization activity"/>
    <property type="evidence" value="ECO:0007669"/>
    <property type="project" value="InterPro"/>
</dbReference>
<reference evidence="3" key="1">
    <citation type="submission" date="2020-05" db="UniProtKB">
        <authorList>
            <consortium name="EnsemblMetazoa"/>
        </authorList>
    </citation>
    <scope>IDENTIFICATION</scope>
    <source>
        <strain evidence="3">TTRI</strain>
    </source>
</reference>
<dbReference type="EnsemblMetazoa" id="GAUT006159-RA">
    <property type="protein sequence ID" value="GAUT006159-PA"/>
    <property type="gene ID" value="GAUT006159"/>
</dbReference>
<evidence type="ECO:0000259" key="2">
    <source>
        <dbReference type="Pfam" id="PF00125"/>
    </source>
</evidence>
<organism evidence="3 4">
    <name type="scientific">Glossina austeni</name>
    <name type="common">Savannah tsetse fly</name>
    <dbReference type="NCBI Taxonomy" id="7395"/>
    <lineage>
        <taxon>Eukaryota</taxon>
        <taxon>Metazoa</taxon>
        <taxon>Ecdysozoa</taxon>
        <taxon>Arthropoda</taxon>
        <taxon>Hexapoda</taxon>
        <taxon>Insecta</taxon>
        <taxon>Pterygota</taxon>
        <taxon>Neoptera</taxon>
        <taxon>Endopterygota</taxon>
        <taxon>Diptera</taxon>
        <taxon>Brachycera</taxon>
        <taxon>Muscomorpha</taxon>
        <taxon>Hippoboscoidea</taxon>
        <taxon>Glossinidae</taxon>
        <taxon>Glossina</taxon>
    </lineage>
</organism>
<accession>A0A1A9UIN5</accession>
<dbReference type="Pfam" id="PF00125">
    <property type="entry name" value="Histone"/>
    <property type="match status" value="1"/>
</dbReference>
<sequence>MVRSKQTPSKYAGGSSKIIGKGGVIIPKRYPSGIVALREIRRYQNTTELLIPKLRFRRLALEIALNLKIDIFFQTEAIAALQEANLCAIHAKRFTIMPEDIHLAFRIQRERDNILLLEEL</sequence>
<evidence type="ECO:0000313" key="4">
    <source>
        <dbReference type="Proteomes" id="UP000078200"/>
    </source>
</evidence>
<comment type="similarity">
    <text evidence="1">Belongs to the histone H3 family.</text>
</comment>